<dbReference type="SUPFAM" id="SSF55486">
    <property type="entry name" value="Metalloproteases ('zincins'), catalytic domain"/>
    <property type="match status" value="1"/>
</dbReference>
<dbReference type="EMBL" id="AZEY01000073">
    <property type="protein sequence ID" value="KRL65230.1"/>
    <property type="molecule type" value="Genomic_DNA"/>
</dbReference>
<organism evidence="1 2">
    <name type="scientific">Lentilactobacillus diolivorans DSM 14421</name>
    <dbReference type="NCBI Taxonomy" id="1423739"/>
    <lineage>
        <taxon>Bacteria</taxon>
        <taxon>Bacillati</taxon>
        <taxon>Bacillota</taxon>
        <taxon>Bacilli</taxon>
        <taxon>Lactobacillales</taxon>
        <taxon>Lactobacillaceae</taxon>
        <taxon>Lentilactobacillus</taxon>
    </lineage>
</organism>
<protein>
    <recommendedName>
        <fullName evidence="3">Peptidase M10 metallopeptidase domain-containing protein</fullName>
    </recommendedName>
</protein>
<evidence type="ECO:0000313" key="2">
    <source>
        <dbReference type="Proteomes" id="UP000052013"/>
    </source>
</evidence>
<evidence type="ECO:0008006" key="3">
    <source>
        <dbReference type="Google" id="ProtNLM"/>
    </source>
</evidence>
<sequence>MGAKQVLVSVLVAIGLGITGMFATQSDRALGAAVKFDNTMVANKNLTDRGKISYFVNDSAKKYQADIRFAAHTWNHALGRRLFKPTSLINKSRLTVTVSGQMSNQFAGMAEINSGVIALNDNWMTRYDRSKRRALIIHELGHTFGTKDLYQYPNLALQRQFRQATIMGGNYSTTIGEFDRRLADWSLAHTRVMGSAEFYHYRVMDNLYFQRMLRGKL</sequence>
<evidence type="ECO:0000313" key="1">
    <source>
        <dbReference type="EMBL" id="KRL65230.1"/>
    </source>
</evidence>
<proteinExistence type="predicted"/>
<accession>A0A0R1S9Z7</accession>
<comment type="caution">
    <text evidence="1">The sequence shown here is derived from an EMBL/GenBank/DDBJ whole genome shotgun (WGS) entry which is preliminary data.</text>
</comment>
<dbReference type="PATRIC" id="fig|1423739.3.peg.391"/>
<dbReference type="RefSeq" id="WP_057864940.1">
    <property type="nucleotide sequence ID" value="NZ_AZEY01000073.1"/>
</dbReference>
<dbReference type="GO" id="GO:0008237">
    <property type="term" value="F:metallopeptidase activity"/>
    <property type="evidence" value="ECO:0007669"/>
    <property type="project" value="InterPro"/>
</dbReference>
<reference evidence="1 2" key="1">
    <citation type="journal article" date="2015" name="Genome Announc.">
        <title>Expanding the biotechnology potential of lactobacilli through comparative genomics of 213 strains and associated genera.</title>
        <authorList>
            <person name="Sun Z."/>
            <person name="Harris H.M."/>
            <person name="McCann A."/>
            <person name="Guo C."/>
            <person name="Argimon S."/>
            <person name="Zhang W."/>
            <person name="Yang X."/>
            <person name="Jeffery I.B."/>
            <person name="Cooney J.C."/>
            <person name="Kagawa T.F."/>
            <person name="Liu W."/>
            <person name="Song Y."/>
            <person name="Salvetti E."/>
            <person name="Wrobel A."/>
            <person name="Rasinkangas P."/>
            <person name="Parkhill J."/>
            <person name="Rea M.C."/>
            <person name="O'Sullivan O."/>
            <person name="Ritari J."/>
            <person name="Douillard F.P."/>
            <person name="Paul Ross R."/>
            <person name="Yang R."/>
            <person name="Briner A.E."/>
            <person name="Felis G.E."/>
            <person name="de Vos W.M."/>
            <person name="Barrangou R."/>
            <person name="Klaenhammer T.R."/>
            <person name="Caufield P.W."/>
            <person name="Cui Y."/>
            <person name="Zhang H."/>
            <person name="O'Toole P.W."/>
        </authorList>
    </citation>
    <scope>NUCLEOTIDE SEQUENCE [LARGE SCALE GENOMIC DNA]</scope>
    <source>
        <strain evidence="1 2">DSM 14421</strain>
    </source>
</reference>
<gene>
    <name evidence="1" type="ORF">FC85_GL000374</name>
</gene>
<name>A0A0R1S9Z7_9LACO</name>
<dbReference type="Proteomes" id="UP000052013">
    <property type="component" value="Unassembled WGS sequence"/>
</dbReference>
<dbReference type="InterPro" id="IPR024079">
    <property type="entry name" value="MetalloPept_cat_dom_sf"/>
</dbReference>
<dbReference type="Gene3D" id="3.40.390.10">
    <property type="entry name" value="Collagenase (Catalytic Domain)"/>
    <property type="match status" value="1"/>
</dbReference>
<dbReference type="AlphaFoldDB" id="A0A0R1S9Z7"/>